<dbReference type="GO" id="GO:0005524">
    <property type="term" value="F:ATP binding"/>
    <property type="evidence" value="ECO:0007669"/>
    <property type="project" value="UniProtKB-KW"/>
</dbReference>
<keyword evidence="4" id="KW-1185">Reference proteome</keyword>
<dbReference type="InterPro" id="IPR008266">
    <property type="entry name" value="Tyr_kinase_AS"/>
</dbReference>
<dbReference type="Pfam" id="PF07714">
    <property type="entry name" value="PK_Tyr_Ser-Thr"/>
    <property type="match status" value="1"/>
</dbReference>
<evidence type="ECO:0000256" key="2">
    <source>
        <dbReference type="ARBA" id="ARBA00022840"/>
    </source>
</evidence>
<dbReference type="PRINTS" id="PR00109">
    <property type="entry name" value="TYRKINASE"/>
</dbReference>
<feature type="domain" description="Protein kinase" evidence="3">
    <location>
        <begin position="1"/>
        <end position="180"/>
    </location>
</feature>
<evidence type="ECO:0000313" key="4">
    <source>
        <dbReference type="Proteomes" id="UP000095280"/>
    </source>
</evidence>
<dbReference type="InterPro" id="IPR020635">
    <property type="entry name" value="Tyr_kinase_cat_dom"/>
</dbReference>
<dbReference type="PROSITE" id="PS00109">
    <property type="entry name" value="PROTEIN_KINASE_TYR"/>
    <property type="match status" value="1"/>
</dbReference>
<dbReference type="InterPro" id="IPR001245">
    <property type="entry name" value="Ser-Thr/Tyr_kinase_cat_dom"/>
</dbReference>
<organism evidence="4 5">
    <name type="scientific">Macrostomum lignano</name>
    <dbReference type="NCBI Taxonomy" id="282301"/>
    <lineage>
        <taxon>Eukaryota</taxon>
        <taxon>Metazoa</taxon>
        <taxon>Spiralia</taxon>
        <taxon>Lophotrochozoa</taxon>
        <taxon>Platyhelminthes</taxon>
        <taxon>Rhabditophora</taxon>
        <taxon>Macrostomorpha</taxon>
        <taxon>Macrostomida</taxon>
        <taxon>Macrostomidae</taxon>
        <taxon>Macrostomum</taxon>
    </lineage>
</organism>
<evidence type="ECO:0000259" key="3">
    <source>
        <dbReference type="PROSITE" id="PS50011"/>
    </source>
</evidence>
<reference evidence="5" key="1">
    <citation type="submission" date="2016-11" db="UniProtKB">
        <authorList>
            <consortium name="WormBaseParasite"/>
        </authorList>
    </citation>
    <scope>IDENTIFICATION</scope>
</reference>
<dbReference type="WBParaSite" id="snap_masked-unitig_43111-processed-gene-0.0-mRNA-1">
    <property type="protein sequence ID" value="snap_masked-unitig_43111-processed-gene-0.0-mRNA-1"/>
    <property type="gene ID" value="snap_masked-unitig_43111-processed-gene-0.0"/>
</dbReference>
<dbReference type="SMART" id="SM00219">
    <property type="entry name" value="TyrKc"/>
    <property type="match status" value="1"/>
</dbReference>
<accession>A0A1I8JRH4</accession>
<dbReference type="PANTHER" id="PTHR24418">
    <property type="entry name" value="TYROSINE-PROTEIN KINASE"/>
    <property type="match status" value="1"/>
</dbReference>
<evidence type="ECO:0000313" key="5">
    <source>
        <dbReference type="WBParaSite" id="snap_masked-unitig_43111-processed-gene-0.0-mRNA-1"/>
    </source>
</evidence>
<dbReference type="InterPro" id="IPR000719">
    <property type="entry name" value="Prot_kinase_dom"/>
</dbReference>
<dbReference type="AlphaFoldDB" id="A0A1I8JRH4"/>
<protein>
    <submittedName>
        <fullName evidence="5">Non-specific protein-tyrosine kinase</fullName>
    </submittedName>
</protein>
<dbReference type="Gene3D" id="1.10.510.10">
    <property type="entry name" value="Transferase(Phosphotransferase) domain 1"/>
    <property type="match status" value="1"/>
</dbReference>
<evidence type="ECO:0000256" key="1">
    <source>
        <dbReference type="ARBA" id="ARBA00022741"/>
    </source>
</evidence>
<keyword evidence="2" id="KW-0067">ATP-binding</keyword>
<dbReference type="Proteomes" id="UP000095280">
    <property type="component" value="Unplaced"/>
</dbReference>
<dbReference type="InterPro" id="IPR011009">
    <property type="entry name" value="Kinase-like_dom_sf"/>
</dbReference>
<sequence length="180" mass="20553">MHQLHHPKIVQLLGVCTAPRSPFYIVTELMPNGGIAVLEERREERKENNVWRNCLTCCSRSLTNGLLEEKKFIHRDLRAANILVGHENVVKVGDFGLSRLIEEDVYDAVPIRWTAPEAATDKVFTNKSDVWSFGVLIYEVVTRGRVPYQEHQNKAILKLVSEGHRMLNPRTMSSRAFDAT</sequence>
<keyword evidence="1" id="KW-0547">Nucleotide-binding</keyword>
<proteinExistence type="predicted"/>
<dbReference type="GO" id="GO:0004713">
    <property type="term" value="F:protein tyrosine kinase activity"/>
    <property type="evidence" value="ECO:0007669"/>
    <property type="project" value="InterPro"/>
</dbReference>
<dbReference type="SUPFAM" id="SSF56112">
    <property type="entry name" value="Protein kinase-like (PK-like)"/>
    <property type="match status" value="1"/>
</dbReference>
<name>A0A1I8JRH4_9PLAT</name>
<dbReference type="InterPro" id="IPR050198">
    <property type="entry name" value="Non-receptor_tyrosine_kinases"/>
</dbReference>
<dbReference type="PROSITE" id="PS50011">
    <property type="entry name" value="PROTEIN_KINASE_DOM"/>
    <property type="match status" value="1"/>
</dbReference>